<dbReference type="OrthoDB" id="4250245at2"/>
<evidence type="ECO:0000313" key="11">
    <source>
        <dbReference type="EMBL" id="KYO54361.1"/>
    </source>
</evidence>
<evidence type="ECO:0000256" key="6">
    <source>
        <dbReference type="ARBA" id="ARBA00022989"/>
    </source>
</evidence>
<dbReference type="InterPro" id="IPR055348">
    <property type="entry name" value="DctQ"/>
</dbReference>
<evidence type="ECO:0000256" key="5">
    <source>
        <dbReference type="ARBA" id="ARBA00022692"/>
    </source>
</evidence>
<evidence type="ECO:0000256" key="1">
    <source>
        <dbReference type="ARBA" id="ARBA00004429"/>
    </source>
</evidence>
<dbReference type="GeneID" id="97243872"/>
<feature type="transmembrane region" description="Helical" evidence="9">
    <location>
        <begin position="96"/>
        <end position="117"/>
    </location>
</feature>
<protein>
    <recommendedName>
        <fullName evidence="9">TRAP transporter small permease protein</fullName>
    </recommendedName>
</protein>
<feature type="transmembrane region" description="Helical" evidence="9">
    <location>
        <begin position="53"/>
        <end position="71"/>
    </location>
</feature>
<dbReference type="AlphaFoldDB" id="A0A162LCM4"/>
<comment type="subcellular location">
    <subcellularLocation>
        <location evidence="1 9">Cell inner membrane</location>
        <topology evidence="1 9">Multi-pass membrane protein</topology>
    </subcellularLocation>
</comment>
<dbReference type="Proteomes" id="UP000075787">
    <property type="component" value="Unassembled WGS sequence"/>
</dbReference>
<reference evidence="11 12" key="1">
    <citation type="submission" date="2015-12" db="EMBL/GenBank/DDBJ databases">
        <title>Genome sequence of Tistrella mobilis MCCC 1A02139.</title>
        <authorList>
            <person name="Lu L."/>
            <person name="Lai Q."/>
            <person name="Shao Z."/>
            <person name="Qian P."/>
        </authorList>
    </citation>
    <scope>NUCLEOTIDE SEQUENCE [LARGE SCALE GENOMIC DNA]</scope>
    <source>
        <strain evidence="11 12">MCCC 1A02139</strain>
    </source>
</reference>
<comment type="similarity">
    <text evidence="8 9">Belongs to the TRAP transporter small permease family.</text>
</comment>
<keyword evidence="5 9" id="KW-0812">Transmembrane</keyword>
<dbReference type="Pfam" id="PF04290">
    <property type="entry name" value="DctQ"/>
    <property type="match status" value="1"/>
</dbReference>
<comment type="function">
    <text evidence="9">Part of the tripartite ATP-independent periplasmic (TRAP) transport system.</text>
</comment>
<name>A0A162LCM4_9PROT</name>
<evidence type="ECO:0000313" key="12">
    <source>
        <dbReference type="Proteomes" id="UP000075787"/>
    </source>
</evidence>
<dbReference type="PROSITE" id="PS51257">
    <property type="entry name" value="PROKAR_LIPOPROTEIN"/>
    <property type="match status" value="1"/>
</dbReference>
<comment type="subunit">
    <text evidence="9">The complex comprises the extracytoplasmic solute receptor protein and the two transmembrane proteins.</text>
</comment>
<keyword evidence="6 9" id="KW-1133">Transmembrane helix</keyword>
<keyword evidence="2 9" id="KW-0813">Transport</keyword>
<evidence type="ECO:0000256" key="8">
    <source>
        <dbReference type="ARBA" id="ARBA00038436"/>
    </source>
</evidence>
<comment type="caution">
    <text evidence="11">The sequence shown here is derived from an EMBL/GenBank/DDBJ whole genome shotgun (WGS) entry which is preliminary data.</text>
</comment>
<dbReference type="EMBL" id="LPZR01000090">
    <property type="protein sequence ID" value="KYO54361.1"/>
    <property type="molecule type" value="Genomic_DNA"/>
</dbReference>
<feature type="domain" description="Tripartite ATP-independent periplasmic transporters DctQ component" evidence="10">
    <location>
        <begin position="32"/>
        <end position="163"/>
    </location>
</feature>
<evidence type="ECO:0000259" key="10">
    <source>
        <dbReference type="Pfam" id="PF04290"/>
    </source>
</evidence>
<keyword evidence="3" id="KW-1003">Cell membrane</keyword>
<dbReference type="PANTHER" id="PTHR35011">
    <property type="entry name" value="2,3-DIKETO-L-GULONATE TRAP TRANSPORTER SMALL PERMEASE PROTEIN YIAM"/>
    <property type="match status" value="1"/>
</dbReference>
<evidence type="ECO:0000256" key="7">
    <source>
        <dbReference type="ARBA" id="ARBA00023136"/>
    </source>
</evidence>
<dbReference type="GO" id="GO:0005886">
    <property type="term" value="C:plasma membrane"/>
    <property type="evidence" value="ECO:0007669"/>
    <property type="project" value="UniProtKB-SubCell"/>
</dbReference>
<evidence type="ECO:0000256" key="2">
    <source>
        <dbReference type="ARBA" id="ARBA00022448"/>
    </source>
</evidence>
<sequence length="173" mass="19104">MRRFFACCAAAMDRVSVFTGQACASLLFACIALSALEVVMRYGFDHPTSWSIEVTMALCATAWVLSVGYVTERNRHISITMLEILVGPKLWRRFRLIQILVSIGAVSGLILAIWSPAMRVIARPEYSGTALNSIQPSYLKVVLLAGCVLYVAQLFANLIRWFQGTEKEDGGGH</sequence>
<accession>A0A162LCM4</accession>
<evidence type="ECO:0000256" key="4">
    <source>
        <dbReference type="ARBA" id="ARBA00022519"/>
    </source>
</evidence>
<keyword evidence="4 9" id="KW-0997">Cell inner membrane</keyword>
<feature type="transmembrane region" description="Helical" evidence="9">
    <location>
        <begin position="137"/>
        <end position="159"/>
    </location>
</feature>
<evidence type="ECO:0000256" key="9">
    <source>
        <dbReference type="RuleBase" id="RU369079"/>
    </source>
</evidence>
<organism evidence="11 12">
    <name type="scientific">Tistrella mobilis</name>
    <dbReference type="NCBI Taxonomy" id="171437"/>
    <lineage>
        <taxon>Bacteria</taxon>
        <taxon>Pseudomonadati</taxon>
        <taxon>Pseudomonadota</taxon>
        <taxon>Alphaproteobacteria</taxon>
        <taxon>Geminicoccales</taxon>
        <taxon>Geminicoccaceae</taxon>
        <taxon>Tistrella</taxon>
    </lineage>
</organism>
<gene>
    <name evidence="11" type="ORF">AUP44_03410</name>
</gene>
<keyword evidence="7 9" id="KW-0472">Membrane</keyword>
<comment type="caution">
    <text evidence="9">Lacks conserved residue(s) required for the propagation of feature annotation.</text>
</comment>
<dbReference type="InterPro" id="IPR007387">
    <property type="entry name" value="TRAP_DctQ"/>
</dbReference>
<proteinExistence type="inferred from homology"/>
<dbReference type="RefSeq" id="WP_062763085.1">
    <property type="nucleotide sequence ID" value="NZ_CP121045.1"/>
</dbReference>
<dbReference type="PANTHER" id="PTHR35011:SF4">
    <property type="entry name" value="SLL1102 PROTEIN"/>
    <property type="match status" value="1"/>
</dbReference>
<evidence type="ECO:0000256" key="3">
    <source>
        <dbReference type="ARBA" id="ARBA00022475"/>
    </source>
</evidence>
<dbReference type="GO" id="GO:0022857">
    <property type="term" value="F:transmembrane transporter activity"/>
    <property type="evidence" value="ECO:0007669"/>
    <property type="project" value="UniProtKB-UniRule"/>
</dbReference>